<evidence type="ECO:0000313" key="2">
    <source>
        <dbReference type="Proteomes" id="UP000631421"/>
    </source>
</evidence>
<accession>A0A926USF0</accession>
<name>A0A926USF0_9CYAN</name>
<reference evidence="1" key="1">
    <citation type="journal article" date="2015" name="ISME J.">
        <title>Draft Genome Sequence of Streptomyces incarnatus NRRL8089, which Produces the Nucleoside Antibiotic Sinefungin.</title>
        <authorList>
            <person name="Oshima K."/>
            <person name="Hattori M."/>
            <person name="Shimizu H."/>
            <person name="Fukuda K."/>
            <person name="Nemoto M."/>
            <person name="Inagaki K."/>
            <person name="Tamura T."/>
        </authorList>
    </citation>
    <scope>NUCLEOTIDE SEQUENCE</scope>
    <source>
        <strain evidence="1">FACHB-1277</strain>
    </source>
</reference>
<dbReference type="RefSeq" id="WP_190350291.1">
    <property type="nucleotide sequence ID" value="NZ_JACJPY010000015.1"/>
</dbReference>
<gene>
    <name evidence="1" type="ORF">H6F44_07295</name>
</gene>
<dbReference type="EMBL" id="JACJPY010000015">
    <property type="protein sequence ID" value="MBD2149926.1"/>
    <property type="molecule type" value="Genomic_DNA"/>
</dbReference>
<dbReference type="AlphaFoldDB" id="A0A926USF0"/>
<protein>
    <submittedName>
        <fullName evidence="1">Uncharacterized protein</fullName>
    </submittedName>
</protein>
<proteinExistence type="predicted"/>
<evidence type="ECO:0000313" key="1">
    <source>
        <dbReference type="EMBL" id="MBD2149926.1"/>
    </source>
</evidence>
<dbReference type="Proteomes" id="UP000631421">
    <property type="component" value="Unassembled WGS sequence"/>
</dbReference>
<reference evidence="1" key="2">
    <citation type="submission" date="2020-08" db="EMBL/GenBank/DDBJ databases">
        <authorList>
            <person name="Chen M."/>
            <person name="Teng W."/>
            <person name="Zhao L."/>
            <person name="Hu C."/>
            <person name="Zhou Y."/>
            <person name="Han B."/>
            <person name="Song L."/>
            <person name="Shu W."/>
        </authorList>
    </citation>
    <scope>NUCLEOTIDE SEQUENCE</scope>
    <source>
        <strain evidence="1">FACHB-1277</strain>
    </source>
</reference>
<comment type="caution">
    <text evidence="1">The sequence shown here is derived from an EMBL/GenBank/DDBJ whole genome shotgun (WGS) entry which is preliminary data.</text>
</comment>
<organism evidence="1 2">
    <name type="scientific">Pseudanabaena cinerea FACHB-1277</name>
    <dbReference type="NCBI Taxonomy" id="2949581"/>
    <lineage>
        <taxon>Bacteria</taxon>
        <taxon>Bacillati</taxon>
        <taxon>Cyanobacteriota</taxon>
        <taxon>Cyanophyceae</taxon>
        <taxon>Pseudanabaenales</taxon>
        <taxon>Pseudanabaenaceae</taxon>
        <taxon>Pseudanabaena</taxon>
        <taxon>Pseudanabaena cinerea</taxon>
    </lineage>
</organism>
<keyword evidence="2" id="KW-1185">Reference proteome</keyword>
<sequence>MSCVAKFRAVFGIFILSSIYGVAQPLRAEVPNPGVPDFIYQTEGQPVIATFFGRGESYALGCMRLRNLWSSVPTKLLSSDSFRGILDSYPIVADIPCNGNVRAYAPKGEPGALVFKNRDGQLCRHYVNSTDWFVATRAGGEIPITAEQFRQDVPCRGSDFRVSR</sequence>